<dbReference type="RefSeq" id="WP_008826842.1">
    <property type="nucleotide sequence ID" value="NZ_AFNU02000002.1"/>
</dbReference>
<dbReference type="InterPro" id="IPR018193">
    <property type="entry name" value="Glyc_kinase_flavodox-like_fold"/>
</dbReference>
<comment type="similarity">
    <text evidence="1 4">Belongs to the glycerate kinase type-1 family.</text>
</comment>
<dbReference type="Proteomes" id="UP000005707">
    <property type="component" value="Unassembled WGS sequence"/>
</dbReference>
<dbReference type="GO" id="GO:0008887">
    <property type="term" value="F:glycerate kinase activity"/>
    <property type="evidence" value="ECO:0007669"/>
    <property type="project" value="UniProtKB-UniRule"/>
</dbReference>
<comment type="caution">
    <text evidence="5">The sequence shown here is derived from an EMBL/GenBank/DDBJ whole genome shotgun (WGS) entry which is preliminary data.</text>
</comment>
<dbReference type="PIRSF" id="PIRSF006078">
    <property type="entry name" value="GlxK"/>
    <property type="match status" value="1"/>
</dbReference>
<organism evidence="5 6">
    <name type="scientific">Haloplasma contractile SSD-17B</name>
    <dbReference type="NCBI Taxonomy" id="1033810"/>
    <lineage>
        <taxon>Bacteria</taxon>
        <taxon>Bacillati</taxon>
        <taxon>Mycoplasmatota</taxon>
        <taxon>Mollicutes</taxon>
        <taxon>Haloplasmatales</taxon>
        <taxon>Haloplasmataceae</taxon>
        <taxon>Haloplasma</taxon>
    </lineage>
</organism>
<protein>
    <submittedName>
        <fullName evidence="5">Glycerate kinase protein</fullName>
        <ecNumber evidence="5">2.7.1.31</ecNumber>
    </submittedName>
</protein>
<dbReference type="OrthoDB" id="9774290at2"/>
<accession>U2EDT3</accession>
<evidence type="ECO:0000256" key="1">
    <source>
        <dbReference type="ARBA" id="ARBA00006284"/>
    </source>
</evidence>
<dbReference type="InterPro" id="IPR004381">
    <property type="entry name" value="Glycerate_kinase"/>
</dbReference>
<dbReference type="PANTHER" id="PTHR21599:SF0">
    <property type="entry name" value="GLYCERATE KINASE"/>
    <property type="match status" value="1"/>
</dbReference>
<proteinExistence type="inferred from homology"/>
<evidence type="ECO:0000256" key="4">
    <source>
        <dbReference type="PIRNR" id="PIRNR006078"/>
    </source>
</evidence>
<dbReference type="NCBIfam" id="TIGR00045">
    <property type="entry name" value="glycerate kinase"/>
    <property type="match status" value="1"/>
</dbReference>
<dbReference type="FunCoup" id="U2EDT3">
    <property type="interactions" value="99"/>
</dbReference>
<evidence type="ECO:0000313" key="6">
    <source>
        <dbReference type="Proteomes" id="UP000005707"/>
    </source>
</evidence>
<dbReference type="Gene3D" id="3.40.50.10350">
    <property type="entry name" value="Glycerate kinase, domain 1"/>
    <property type="match status" value="1"/>
</dbReference>
<evidence type="ECO:0000256" key="2">
    <source>
        <dbReference type="ARBA" id="ARBA00022679"/>
    </source>
</evidence>
<keyword evidence="2 4" id="KW-0808">Transferase</keyword>
<reference evidence="5 6" key="2">
    <citation type="journal article" date="2013" name="PLoS ONE">
        <title>INDIGO - INtegrated Data Warehouse of MIcrobial GenOmes with Examples from the Red Sea Extremophiles.</title>
        <authorList>
            <person name="Alam I."/>
            <person name="Antunes A."/>
            <person name="Kamau A.A."/>
            <person name="Ba Alawi W."/>
            <person name="Kalkatawi M."/>
            <person name="Stingl U."/>
            <person name="Bajic V.B."/>
        </authorList>
    </citation>
    <scope>NUCLEOTIDE SEQUENCE [LARGE SCALE GENOMIC DNA]</scope>
    <source>
        <strain evidence="5 6">SSD-17B</strain>
    </source>
</reference>
<keyword evidence="6" id="KW-1185">Reference proteome</keyword>
<dbReference type="InterPro" id="IPR036129">
    <property type="entry name" value="Glycerate_kinase_sf"/>
</dbReference>
<evidence type="ECO:0000256" key="3">
    <source>
        <dbReference type="ARBA" id="ARBA00022777"/>
    </source>
</evidence>
<dbReference type="PANTHER" id="PTHR21599">
    <property type="entry name" value="GLYCERATE KINASE"/>
    <property type="match status" value="1"/>
</dbReference>
<evidence type="ECO:0000313" key="5">
    <source>
        <dbReference type="EMBL" id="ERJ13148.1"/>
    </source>
</evidence>
<reference evidence="5 6" key="1">
    <citation type="journal article" date="2011" name="J. Bacteriol.">
        <title>Genome sequence of Haloplasma contractile, an unusual contractile bacterium from a deep-sea anoxic brine lake.</title>
        <authorList>
            <person name="Antunes A."/>
            <person name="Alam I."/>
            <person name="El Dorry H."/>
            <person name="Siam R."/>
            <person name="Robertson A."/>
            <person name="Bajic V.B."/>
            <person name="Stingl U."/>
        </authorList>
    </citation>
    <scope>NUCLEOTIDE SEQUENCE [LARGE SCALE GENOMIC DNA]</scope>
    <source>
        <strain evidence="5 6">SSD-17B</strain>
    </source>
</reference>
<gene>
    <name evidence="5" type="ORF">HLPCO_000767</name>
</gene>
<dbReference type="Pfam" id="PF02595">
    <property type="entry name" value="Gly_kinase"/>
    <property type="match status" value="1"/>
</dbReference>
<keyword evidence="3 4" id="KW-0418">Kinase</keyword>
<dbReference type="SUPFAM" id="SSF110738">
    <property type="entry name" value="Glycerate kinase I"/>
    <property type="match status" value="1"/>
</dbReference>
<dbReference type="EC" id="2.7.1.31" evidence="5"/>
<dbReference type="EMBL" id="AFNU02000002">
    <property type="protein sequence ID" value="ERJ13148.1"/>
    <property type="molecule type" value="Genomic_DNA"/>
</dbReference>
<dbReference type="Gene3D" id="3.90.1510.10">
    <property type="entry name" value="Glycerate kinase, domain 2"/>
    <property type="match status" value="1"/>
</dbReference>
<dbReference type="GO" id="GO:0031388">
    <property type="term" value="P:organic acid phosphorylation"/>
    <property type="evidence" value="ECO:0007669"/>
    <property type="project" value="UniProtKB-UniRule"/>
</dbReference>
<dbReference type="InterPro" id="IPR018197">
    <property type="entry name" value="Glycerate_kinase_RE-like"/>
</dbReference>
<dbReference type="InParanoid" id="U2EDT3"/>
<dbReference type="eggNOG" id="COG1929">
    <property type="taxonomic scope" value="Bacteria"/>
</dbReference>
<sequence>MKVVVAIDSFKGCMTSNEVNDAVELGIKEVYEKSTIIKVPLADGGEGTVDTLISGGGGTLVTKTVNGPLMRPIEAKYGILSEGTAVIEMASAAGLTLLKGSERNPLKTTTYGVGELIKDAVKRGSRDIIIGIGGSATNDAGIGMLNALGYKFLDSNHKELDGTGQSLSKIAYIDDTKRMKELNKCRFRIACDVENPFCGPDGAAYIYGHQKGADSMMIKELDFGLKNLASVIKNKMGIELIKIPGTGAAGGLGGGLLVFLNGELLPGIQIIVDQIQLEEKIKGADFVLTGEGKMDVQSSMGKAPMGVAKLAKKYNVPVIGIAGSVSEDAYRLNNQGLTAIFSIINEPMTLTEAMDKCQATKMVKEAVTQLFKLIKSSKRF</sequence>
<dbReference type="STRING" id="1033810.HLPCO_000767"/>
<dbReference type="AlphaFoldDB" id="U2EDT3"/>
<name>U2EDT3_9MOLU</name>